<dbReference type="Gene3D" id="3.30.70.1430">
    <property type="entry name" value="Multidrug efflux transporter AcrB pore domain"/>
    <property type="match status" value="2"/>
</dbReference>
<feature type="transmembrane region" description="Helical" evidence="9">
    <location>
        <begin position="475"/>
        <end position="498"/>
    </location>
</feature>
<dbReference type="Proteomes" id="UP000027665">
    <property type="component" value="Unassembled WGS sequence"/>
</dbReference>
<dbReference type="SUPFAM" id="SSF82714">
    <property type="entry name" value="Multidrug efflux transporter AcrB TolC docking domain, DN and DC subdomains"/>
    <property type="match status" value="2"/>
</dbReference>
<keyword evidence="8 9" id="KW-0472">Membrane</keyword>
<gene>
    <name evidence="10" type="ORF">EH55_10570</name>
</gene>
<dbReference type="FunFam" id="3.30.70.1430:FF:000001">
    <property type="entry name" value="Efflux pump membrane transporter"/>
    <property type="match status" value="1"/>
</dbReference>
<dbReference type="PATRIC" id="fig|2754.20.peg.1298"/>
<dbReference type="Gene3D" id="3.30.70.1320">
    <property type="entry name" value="Multidrug efflux transporter AcrB pore domain like"/>
    <property type="match status" value="1"/>
</dbReference>
<dbReference type="Gene3D" id="3.30.70.1440">
    <property type="entry name" value="Multidrug efflux transporter AcrB pore domain"/>
    <property type="match status" value="1"/>
</dbReference>
<dbReference type="PANTHER" id="PTHR32063:SF76">
    <property type="entry name" value="EFFLUX PUMP MEMBRANE TRANSPORTER"/>
    <property type="match status" value="1"/>
</dbReference>
<dbReference type="GO" id="GO:0042910">
    <property type="term" value="F:xenobiotic transmembrane transporter activity"/>
    <property type="evidence" value="ECO:0007669"/>
    <property type="project" value="TreeGrafter"/>
</dbReference>
<protein>
    <submittedName>
        <fullName evidence="10">RND transporter</fullName>
    </submittedName>
</protein>
<accession>A0A073ISH8</accession>
<dbReference type="InterPro" id="IPR004764">
    <property type="entry name" value="MdtF-like"/>
</dbReference>
<comment type="subcellular location">
    <subcellularLocation>
        <location evidence="1">Cell inner membrane</location>
        <topology evidence="1">Multi-pass membrane protein</topology>
    </subcellularLocation>
</comment>
<dbReference type="OrthoDB" id="8270at2"/>
<dbReference type="GO" id="GO:0005886">
    <property type="term" value="C:plasma membrane"/>
    <property type="evidence" value="ECO:0007669"/>
    <property type="project" value="UniProtKB-SubCell"/>
</dbReference>
<keyword evidence="4" id="KW-1003">Cell membrane</keyword>
<dbReference type="PRINTS" id="PR00702">
    <property type="entry name" value="ACRIFLAVINRP"/>
</dbReference>
<keyword evidence="3" id="KW-0813">Transport</keyword>
<evidence type="ECO:0000313" key="10">
    <source>
        <dbReference type="EMBL" id="KEJ93298.1"/>
    </source>
</evidence>
<keyword evidence="5" id="KW-0997">Cell inner membrane</keyword>
<evidence type="ECO:0000256" key="6">
    <source>
        <dbReference type="ARBA" id="ARBA00022692"/>
    </source>
</evidence>
<organism evidence="10 11">
    <name type="scientific">Synergistes jonesii</name>
    <dbReference type="NCBI Taxonomy" id="2754"/>
    <lineage>
        <taxon>Bacteria</taxon>
        <taxon>Thermotogati</taxon>
        <taxon>Synergistota</taxon>
        <taxon>Synergistia</taxon>
        <taxon>Synergistales</taxon>
        <taxon>Synergistaceae</taxon>
        <taxon>Synergistes</taxon>
    </lineage>
</organism>
<dbReference type="STRING" id="2754.EH55_10570"/>
<feature type="transmembrane region" description="Helical" evidence="9">
    <location>
        <begin position="395"/>
        <end position="414"/>
    </location>
</feature>
<comment type="caution">
    <text evidence="10">The sequence shown here is derived from an EMBL/GenBank/DDBJ whole genome shotgun (WGS) entry which is preliminary data.</text>
</comment>
<evidence type="ECO:0000256" key="2">
    <source>
        <dbReference type="ARBA" id="ARBA00010942"/>
    </source>
</evidence>
<sequence>MLAKFFIDHPRFAMVISILLALAGTIAAFSLPIAQYPDVTPPQIRVWANYRGADAVTVANTLAAPLEETVNGVEGMIYMESTSSNNGTYSLFVTFETGTDPDMALVRVQNRVTQISPQLPSEVVADGITVESSFSDTLGMYSLRSPNGTYDEAALMNYAYNNIRNTMKRVPGMGNVEVYGSKYSIRVWVDPARIAALGLSISDIAAAIQSQNKQASIGSVGSQPSDTDAPLVYTLQTKGRLSTAEDFDNIVVRTTAGGGIVKLRDVARIELGSENYNFHSNVDNARSAIIVLSQSSGSNALNVMSAAKKTAAEISANLPEDMELRLNYDSTRYVTATIREIIMTLFLTFSLVVLVCYIFLQDWRVTLVPIAAIPISLLATFTGLAFLGYSINTLSLFGLVLVIGTVVDDAIVVVERVTFIMERDKCGPEEAALQAMKDVTTPMAATTLVFLAIFVPVGVMGGITGQIYKQFAVTISFAVVFSLIVALTLSPVMCAYMLRRTRQAERGPLKWFNTGLMKSTRSYVRGSIWLARRLPVTLAILAAVMGACWYIYTTLPTEFIPDEDQGIVFTTVQLPEGASQSRTRDVVEPMTEEIKKIPGLESAVSIEGANFMGGNGENVATMFFPLRPWDERKSPEMSLNSIVSKIRAIAAKYPEAQISVFTPPAISGLGNASGLDMRLQSRMENDPAKLAAVMRDLLVKLNQAPEVLYAFCSYTADTPHLFLDIDREKAEMMGVPISSIFTTLQSYFGSAYINDINIGTQVNRVMVQSEWNYRKSVDSISGIFVRGSAGNQVPLGSLVSLRKTLAPRAINRYNLYPSANVTIVMKQGYSTGEGIARVAEISKSLPAGYSYEWSGMTYQEQSSGRGILAVLLIALIFAYLFLVAQYESWSVPVPVILSLPVAMFGALGGTWLMGLSLSIYAQLGVLLLIGLAAKNAILIVEFAKEQREAHRLPLIQAAATAASERFRSVLMTAFTCVLGVLPMLFASGAGASSRKAVGTAMFFGMSAATIFGIFLVPALYVLFQGMREKFKASLKRNRAEEVAEQ</sequence>
<keyword evidence="7 9" id="KW-1133">Transmembrane helix</keyword>
<evidence type="ECO:0000256" key="1">
    <source>
        <dbReference type="ARBA" id="ARBA00004429"/>
    </source>
</evidence>
<evidence type="ECO:0000256" key="9">
    <source>
        <dbReference type="SAM" id="Phobius"/>
    </source>
</evidence>
<dbReference type="GO" id="GO:0009636">
    <property type="term" value="P:response to toxic substance"/>
    <property type="evidence" value="ECO:0007669"/>
    <property type="project" value="UniProtKB-ARBA"/>
</dbReference>
<feature type="transmembrane region" description="Helical" evidence="9">
    <location>
        <begin position="341"/>
        <end position="360"/>
    </location>
</feature>
<feature type="transmembrane region" description="Helical" evidence="9">
    <location>
        <begin position="1001"/>
        <end position="1023"/>
    </location>
</feature>
<dbReference type="GO" id="GO:0015562">
    <property type="term" value="F:efflux transmembrane transporter activity"/>
    <property type="evidence" value="ECO:0007669"/>
    <property type="project" value="InterPro"/>
</dbReference>
<evidence type="ECO:0000256" key="5">
    <source>
        <dbReference type="ARBA" id="ARBA00022519"/>
    </source>
</evidence>
<feature type="transmembrane region" description="Helical" evidence="9">
    <location>
        <begin position="891"/>
        <end position="913"/>
    </location>
</feature>
<evidence type="ECO:0000256" key="4">
    <source>
        <dbReference type="ARBA" id="ARBA00022475"/>
    </source>
</evidence>
<dbReference type="AlphaFoldDB" id="A0A073ISH8"/>
<keyword evidence="6 9" id="KW-0812">Transmembrane</keyword>
<proteinExistence type="inferred from homology"/>
<dbReference type="EMBL" id="JMKI01000005">
    <property type="protein sequence ID" value="KEJ93298.1"/>
    <property type="molecule type" value="Genomic_DNA"/>
</dbReference>
<feature type="transmembrane region" description="Helical" evidence="9">
    <location>
        <begin position="969"/>
        <end position="989"/>
    </location>
</feature>
<evidence type="ECO:0000256" key="7">
    <source>
        <dbReference type="ARBA" id="ARBA00022989"/>
    </source>
</evidence>
<name>A0A073ISH8_9BACT</name>
<dbReference type="PANTHER" id="PTHR32063">
    <property type="match status" value="1"/>
</dbReference>
<dbReference type="GeneID" id="90982682"/>
<dbReference type="SUPFAM" id="SSF82866">
    <property type="entry name" value="Multidrug efflux transporter AcrB transmembrane domain"/>
    <property type="match status" value="2"/>
</dbReference>
<comment type="similarity">
    <text evidence="2">Belongs to the resistance-nodulation-cell division (RND) (TC 2.A.6) family.</text>
</comment>
<dbReference type="InterPro" id="IPR001036">
    <property type="entry name" value="Acrflvin-R"/>
</dbReference>
<dbReference type="RefSeq" id="WP_037974350.1">
    <property type="nucleotide sequence ID" value="NZ_JMKI01000005.1"/>
</dbReference>
<evidence type="ECO:0000256" key="3">
    <source>
        <dbReference type="ARBA" id="ARBA00022448"/>
    </source>
</evidence>
<feature type="transmembrane region" description="Helical" evidence="9">
    <location>
        <begin position="866"/>
        <end position="884"/>
    </location>
</feature>
<dbReference type="eggNOG" id="COG0841">
    <property type="taxonomic scope" value="Bacteria"/>
</dbReference>
<keyword evidence="11" id="KW-1185">Reference proteome</keyword>
<evidence type="ECO:0000256" key="8">
    <source>
        <dbReference type="ARBA" id="ARBA00023136"/>
    </source>
</evidence>
<evidence type="ECO:0000313" key="11">
    <source>
        <dbReference type="Proteomes" id="UP000027665"/>
    </source>
</evidence>
<dbReference type="SUPFAM" id="SSF82693">
    <property type="entry name" value="Multidrug efflux transporter AcrB pore domain, PN1, PN2, PC1 and PC2 subdomains"/>
    <property type="match status" value="3"/>
</dbReference>
<feature type="transmembrane region" description="Helical" evidence="9">
    <location>
        <begin position="443"/>
        <end position="463"/>
    </location>
</feature>
<feature type="transmembrane region" description="Helical" evidence="9">
    <location>
        <begin position="367"/>
        <end position="389"/>
    </location>
</feature>
<reference evidence="10 11" key="1">
    <citation type="submission" date="2014-04" db="EMBL/GenBank/DDBJ databases">
        <title>Draft Genome Sequence of Synergistes jonesii.</title>
        <authorList>
            <person name="Coil D.A."/>
            <person name="Eisen J.A."/>
            <person name="Holland-Moritz H.E."/>
        </authorList>
    </citation>
    <scope>NUCLEOTIDE SEQUENCE [LARGE SCALE GENOMIC DNA]</scope>
    <source>
        <strain evidence="10 11">78-1</strain>
    </source>
</reference>
<feature type="transmembrane region" description="Helical" evidence="9">
    <location>
        <begin position="919"/>
        <end position="943"/>
    </location>
</feature>
<dbReference type="Pfam" id="PF00873">
    <property type="entry name" value="ACR_tran"/>
    <property type="match status" value="1"/>
</dbReference>
<dbReference type="Gene3D" id="1.20.1640.10">
    <property type="entry name" value="Multidrug efflux transporter AcrB transmembrane domain"/>
    <property type="match status" value="2"/>
</dbReference>
<dbReference type="NCBIfam" id="TIGR00915">
    <property type="entry name" value="2A0602"/>
    <property type="match status" value="1"/>
</dbReference>
<feature type="transmembrane region" description="Helical" evidence="9">
    <location>
        <begin position="534"/>
        <end position="552"/>
    </location>
</feature>
<dbReference type="InterPro" id="IPR027463">
    <property type="entry name" value="AcrB_DN_DC_subdom"/>
</dbReference>
<dbReference type="Gene3D" id="3.30.2090.10">
    <property type="entry name" value="Multidrug efflux transporter AcrB TolC docking domain, DN and DC subdomains"/>
    <property type="match status" value="2"/>
</dbReference>